<feature type="domain" description="Long Rib" evidence="2">
    <location>
        <begin position="1166"/>
        <end position="1252"/>
    </location>
</feature>
<evidence type="ECO:0000313" key="3">
    <source>
        <dbReference type="EMBL" id="QCB27508.1"/>
    </source>
</evidence>
<feature type="region of interest" description="Disordered" evidence="1">
    <location>
        <begin position="46"/>
        <end position="65"/>
    </location>
</feature>
<feature type="compositionally biased region" description="Basic and acidic residues" evidence="1">
    <location>
        <begin position="1742"/>
        <end position="1752"/>
    </location>
</feature>
<feature type="compositionally biased region" description="Basic and acidic residues" evidence="1">
    <location>
        <begin position="1715"/>
        <end position="1727"/>
    </location>
</feature>
<feature type="region of interest" description="Disordered" evidence="1">
    <location>
        <begin position="1349"/>
        <end position="1370"/>
    </location>
</feature>
<evidence type="ECO:0000256" key="1">
    <source>
        <dbReference type="SAM" id="MobiDB-lite"/>
    </source>
</evidence>
<evidence type="ECO:0000259" key="2">
    <source>
        <dbReference type="Pfam" id="PF18957"/>
    </source>
</evidence>
<reference evidence="3 4" key="1">
    <citation type="submission" date="2019-04" db="EMBL/GenBank/DDBJ databases">
        <title>Corynebacterium endometrii sp. nov., isolated from the uterus of a cow with endometritis.</title>
        <authorList>
            <person name="Ballas P."/>
            <person name="Ruckert C."/>
            <person name="Wagener K."/>
            <person name="Drillich M."/>
            <person name="Kaempfer P."/>
            <person name="Busse H.-J."/>
            <person name="Ehling-Schulz M."/>
        </authorList>
    </citation>
    <scope>NUCLEOTIDE SEQUENCE [LARGE SCALE GENOMIC DNA]</scope>
    <source>
        <strain evidence="3 4">LMM-1653</strain>
    </source>
</reference>
<dbReference type="Pfam" id="PF18957">
    <property type="entry name" value="RibLong"/>
    <property type="match status" value="5"/>
</dbReference>
<dbReference type="RefSeq" id="WP_136140367.1">
    <property type="nucleotide sequence ID" value="NZ_CP039247.1"/>
</dbReference>
<feature type="region of interest" description="Disordered" evidence="1">
    <location>
        <begin position="1715"/>
        <end position="1761"/>
    </location>
</feature>
<feature type="region of interest" description="Disordered" evidence="1">
    <location>
        <begin position="1853"/>
        <end position="1873"/>
    </location>
</feature>
<dbReference type="EMBL" id="CP039247">
    <property type="protein sequence ID" value="QCB27508.1"/>
    <property type="molecule type" value="Genomic_DNA"/>
</dbReference>
<feature type="compositionally biased region" description="Basic and acidic residues" evidence="1">
    <location>
        <begin position="1853"/>
        <end position="1863"/>
    </location>
</feature>
<dbReference type="KEGG" id="cee:CENDO_01020"/>
<accession>A0A4V1CEB3</accession>
<organism evidence="3 4">
    <name type="scientific">Corynebacterium endometrii</name>
    <dbReference type="NCBI Taxonomy" id="2488819"/>
    <lineage>
        <taxon>Bacteria</taxon>
        <taxon>Bacillati</taxon>
        <taxon>Actinomycetota</taxon>
        <taxon>Actinomycetes</taxon>
        <taxon>Mycobacteriales</taxon>
        <taxon>Corynebacteriaceae</taxon>
        <taxon>Corynebacterium</taxon>
    </lineage>
</organism>
<feature type="domain" description="Long Rib" evidence="2">
    <location>
        <begin position="722"/>
        <end position="832"/>
    </location>
</feature>
<feature type="domain" description="Long Rib" evidence="2">
    <location>
        <begin position="1056"/>
        <end position="1160"/>
    </location>
</feature>
<protein>
    <submittedName>
        <fullName evidence="3">Ig domain protein</fullName>
    </submittedName>
</protein>
<feature type="domain" description="Long Rib" evidence="2">
    <location>
        <begin position="969"/>
        <end position="1050"/>
    </location>
</feature>
<dbReference type="InterPro" id="IPR015919">
    <property type="entry name" value="Cadherin-like_sf"/>
</dbReference>
<dbReference type="SUPFAM" id="SSF103647">
    <property type="entry name" value="TSP type-3 repeat"/>
    <property type="match status" value="1"/>
</dbReference>
<gene>
    <name evidence="3" type="ORF">CENDO_01020</name>
</gene>
<dbReference type="GO" id="GO:0016020">
    <property type="term" value="C:membrane"/>
    <property type="evidence" value="ECO:0007669"/>
    <property type="project" value="InterPro"/>
</dbReference>
<dbReference type="OrthoDB" id="4427189at2"/>
<dbReference type="GO" id="GO:0005975">
    <property type="term" value="P:carbohydrate metabolic process"/>
    <property type="evidence" value="ECO:0007669"/>
    <property type="project" value="UniProtKB-ARBA"/>
</dbReference>
<feature type="region of interest" description="Disordered" evidence="1">
    <location>
        <begin position="1472"/>
        <end position="1493"/>
    </location>
</feature>
<keyword evidence="4" id="KW-1185">Reference proteome</keyword>
<feature type="compositionally biased region" description="Acidic residues" evidence="1">
    <location>
        <begin position="1728"/>
        <end position="1741"/>
    </location>
</feature>
<sequence length="1908" mass="202135" precursor="true">MAKHRYVSSRARRRGLSIAASAVTASLVMPMVQPVIRPELAPIAQAQETQPSQDGNSPVNESGNSTVQRINADGIASGVVTSMDQLNNYVWVNRQRDANGGNYGGMVGGRLFAPGAGDFQTFNGNSEGLNGLKVLAQWMDEDGTVSPIYEATTANLSGLSGGDGSYVFHFPNFTDENGNIHEFYARPYQVRVKLWLAPGQKNPETGLELGTLRSVPGANVGLNNEGDGGAGMWTNIPQSFVYTGVFTYEYPQADPAAPNGGIYLHAPSGDPRRHDSAVQGRVDGSFADENRGSVSGRVWWETGAKDVGLLNFPNSAGETFFRAGEARVVTSVLTPAGVAAMRGIDRDLTRAEQAAIQREILEQHPEYIMETVVAYTDDEGYYSAVFNNKDWDWRYLYQHLETRDSDGNWQVQSAYSSYIDAMYGKPDAQTNIPQLWQAARHSWYNMHFAVVAQPEHKLILDKERAFTGDTVTPAISANIPREAKAEIVWRNAAGEEIARHSVNSANYEEDALSNAAFSIPAGLSADTTYRAELVIDGFIVAADSVAYSVNGPNSQAAQHAPYYETVYINERTSLGGIARNNLTNMGFIANADTLPAGTTFSVPENEGEQMVPNLRGRGISSDDDNDGGWCGGEQGQECTRASAVFVGKAKEAIDQYGEDSPFAKSAIRLGVRTSSTLTYDKAVPGSEVRIPVTVSYPDGSSEVIQAHFVYDDPEDPQNLEDAQKYSTSYAGVSVEVSAEAGATATLTPTVSQYDENGAATPAPADAVQSYAIDASAADWPAIANADDVTINNAGQLNWNVPAGTQAGAYQFPVTVTYSDGSTAKVYAPVTVTTVASAAETNAIPAYAETSVFPGEEATVGAPAYAEGEVAPEGVTFGDVIANADGTSRYPWADVQDDGTIQLAPGLDVEPGTYYIPVQMVYADGSIEQIYAPVTVKPLSELVGFTIGATDAVVGIPATSPEPIFNPLEGEGGAAKPEGTKFAASEEGQPEGYTPADSAENIEQGQYYVNPDTGEVTINARPEDFGVPVTVAITATFPDGSTADGSATFNVAEAQNTQYTPTYAEVDGVPGAVAVATPLFGDEADAPEGVGFEFTGGTPEGFTVKGSADEVSAPGDVFIDPVTGEITVVPRNEDRDSALRLPVTVTYVDGSTTVVDAVINVGDQAGSVEPFYPNGDGTRGEEVTLNLELPEQQNWPAGDRTFEVTAGDAVLGDDGSITVTVPTDGEVGSAVTGTVTVTYADGSTDEVPYSVNVANTPLEVGELEPQTVVEGNEIAPVIPSATGDAPTVAINGELPAGLTFENGTLTGTPAIDNWAEEEETRDLAVTFTITDEGDENAAEQTLTITVLRDTDDDGVPDVDDGDDDGDSIADEVDESPKEFTVTGIGAVEDQTVVEGNPVVPIPVVPVNPDSEVAVTVPEGLVYDPEAREVTGVPVVEEWDADEESRAVTVEVAVENPNGEVVSEQATVTVLRDTDDDGVPDVDDGDDDGDSIADEVDESPKEFTVTGIGAVEDQTVVEGNPVVPIPVVPVNPDSEVAVTVPEGLVYDPEAREVTGVPVVEEWDADEESRAVTVEVAVENPNGEVVSEQATVTVLRDTDDDGVPDVDDGDDDGDSIADEVDESPKEFTVTGIGAVEDQTVVEGNPVVPIPVVPVNPDSEVAVTVPEGLVYDPEAREVTGVPVVEEWDADEESRAVTVEVVVTNPGGGSMTEEIVVTVERDTDGDGEPDLRDSDDDNDGVSDIEEIEKGSDPKDDGSFPATPMVPITGIEDVAPQTVTEGKEIELIEVNPVNPESTVVVTVPEGLVYDPEAREVTGVPVVEEWDADEESRAVTVEVVVTNPGGGSMTEEIVVTVERDTDGDGEPDLRDSDDDNDGVSDIEEIERAVIRRTMVPSRRLRWFRLPVLRMLLLRR</sequence>
<dbReference type="Proteomes" id="UP000296352">
    <property type="component" value="Chromosome"/>
</dbReference>
<feature type="region of interest" description="Disordered" evidence="1">
    <location>
        <begin position="969"/>
        <end position="999"/>
    </location>
</feature>
<proteinExistence type="predicted"/>
<dbReference type="Gene3D" id="2.60.40.10">
    <property type="entry name" value="Immunoglobulins"/>
    <property type="match status" value="5"/>
</dbReference>
<dbReference type="SUPFAM" id="SSF49313">
    <property type="entry name" value="Cadherin-like"/>
    <property type="match status" value="1"/>
</dbReference>
<dbReference type="InterPro" id="IPR044055">
    <property type="entry name" value="RibLong"/>
</dbReference>
<evidence type="ECO:0000313" key="4">
    <source>
        <dbReference type="Proteomes" id="UP000296352"/>
    </source>
</evidence>
<dbReference type="InterPro" id="IPR028974">
    <property type="entry name" value="TSP_type-3_rpt"/>
</dbReference>
<dbReference type="GO" id="GO:0005509">
    <property type="term" value="F:calcium ion binding"/>
    <property type="evidence" value="ECO:0007669"/>
    <property type="project" value="InterPro"/>
</dbReference>
<dbReference type="Pfam" id="PF05345">
    <property type="entry name" value="He_PIG"/>
    <property type="match status" value="1"/>
</dbReference>
<dbReference type="InterPro" id="IPR013783">
    <property type="entry name" value="Ig-like_fold"/>
</dbReference>
<name>A0A4V1CEB3_9CORY</name>
<feature type="domain" description="Long Rib" evidence="2">
    <location>
        <begin position="842"/>
        <end position="936"/>
    </location>
</feature>
<feature type="compositionally biased region" description="Acidic residues" evidence="1">
    <location>
        <begin position="1864"/>
        <end position="1873"/>
    </location>
</feature>
<dbReference type="NCBIfam" id="NF038186">
    <property type="entry name" value="YPDG_rpt"/>
    <property type="match status" value="1"/>
</dbReference>